<comment type="similarity">
    <text evidence="7">Belongs to the TRAP-alpha family.</text>
</comment>
<dbReference type="EMBL" id="HBFM01033818">
    <property type="protein sequence ID" value="CAD8792849.1"/>
    <property type="molecule type" value="Transcribed_RNA"/>
</dbReference>
<evidence type="ECO:0000256" key="3">
    <source>
        <dbReference type="ARBA" id="ARBA00022729"/>
    </source>
</evidence>
<feature type="transmembrane region" description="Helical" evidence="7">
    <location>
        <begin position="163"/>
        <end position="182"/>
    </location>
</feature>
<keyword evidence="6 7" id="KW-0472">Membrane</keyword>
<keyword evidence="7" id="KW-0106">Calcium</keyword>
<sequence>MSKLFFLLLASFIFAFVGVNAQNEHPLTNLPPSGQISTGVYFPEHPNKKFPTGELAKVAVNIRNEANKAYNITAIMGSIHPISDPSVYFYNFTQQIYLQVVKPDDELTVEYSFLVHRELPPRDYLVALTVFYEEPTGAFRATTFFNSTIDAVEVSKGLFDFQLFFLFVMFLAVLAGVAFLMYDYIEPYVKASPVAVKAKKSTAATPAPVRNDDEWVSGTQYAKFVKRRDAPKASSKSN</sequence>
<comment type="subunit">
    <text evidence="7">Heterotetramer of TRAP-alpha, TRAP-beta, TRAP-delta and TRAP-gamma.</text>
</comment>
<dbReference type="PANTHER" id="PTHR12924">
    <property type="entry name" value="TRANSLOCON-ASSOCIATED PROTEIN, ALPHA SUBUNIT"/>
    <property type="match status" value="1"/>
</dbReference>
<dbReference type="AlphaFoldDB" id="A0A7S0YXF5"/>
<protein>
    <recommendedName>
        <fullName evidence="7">Translocon-associated protein subunit alpha</fullName>
        <shortName evidence="7">TRAP-alpha</shortName>
    </recommendedName>
    <alternativeName>
        <fullName evidence="7">Signal sequence receptor subunit alpha</fullName>
    </alternativeName>
</protein>
<gene>
    <name evidence="9" type="ORF">PPAR00522_LOCUS22051</name>
</gene>
<name>A0A7S0YXF5_9CHLO</name>
<dbReference type="Pfam" id="PF03896">
    <property type="entry name" value="TRAP_alpha"/>
    <property type="match status" value="1"/>
</dbReference>
<proteinExistence type="inferred from homology"/>
<dbReference type="PANTHER" id="PTHR12924:SF0">
    <property type="entry name" value="TRANSLOCON-ASSOCIATED PROTEIN SUBUNIT ALPHA"/>
    <property type="match status" value="1"/>
</dbReference>
<feature type="signal peptide" evidence="8">
    <location>
        <begin position="1"/>
        <end position="21"/>
    </location>
</feature>
<comment type="function">
    <text evidence="7">TRAP proteins are part of a complex whose function is to bind calcium to the ER membrane and thereby regulate the retention of ER resident proteins. May be involved in the recycling of the translocation apparatus after completion of the translocation process or may function as a membrane-bound chaperone facilitating folding of translocated proteins.</text>
</comment>
<keyword evidence="2 7" id="KW-0812">Transmembrane</keyword>
<evidence type="ECO:0000256" key="7">
    <source>
        <dbReference type="RuleBase" id="RU368074"/>
    </source>
</evidence>
<organism evidence="9">
    <name type="scientific">Polytomella parva</name>
    <dbReference type="NCBI Taxonomy" id="51329"/>
    <lineage>
        <taxon>Eukaryota</taxon>
        <taxon>Viridiplantae</taxon>
        <taxon>Chlorophyta</taxon>
        <taxon>core chlorophytes</taxon>
        <taxon>Chlorophyceae</taxon>
        <taxon>CS clade</taxon>
        <taxon>Chlamydomonadales</taxon>
        <taxon>Chlamydomonadaceae</taxon>
        <taxon>Polytomella</taxon>
    </lineage>
</organism>
<evidence type="ECO:0000256" key="8">
    <source>
        <dbReference type="SAM" id="SignalP"/>
    </source>
</evidence>
<evidence type="ECO:0000256" key="6">
    <source>
        <dbReference type="ARBA" id="ARBA00023136"/>
    </source>
</evidence>
<reference evidence="9" key="1">
    <citation type="submission" date="2021-01" db="EMBL/GenBank/DDBJ databases">
        <authorList>
            <person name="Corre E."/>
            <person name="Pelletier E."/>
            <person name="Niang G."/>
            <person name="Scheremetjew M."/>
            <person name="Finn R."/>
            <person name="Kale V."/>
            <person name="Holt S."/>
            <person name="Cochrane G."/>
            <person name="Meng A."/>
            <person name="Brown T."/>
            <person name="Cohen L."/>
        </authorList>
    </citation>
    <scope>NUCLEOTIDE SEQUENCE</scope>
    <source>
        <strain evidence="9">SAG 63-3</strain>
    </source>
</reference>
<comment type="subcellular location">
    <subcellularLocation>
        <location evidence="1 7">Endoplasmic reticulum membrane</location>
        <topology evidence="1 7">Single-pass type I membrane protein</topology>
    </subcellularLocation>
</comment>
<evidence type="ECO:0000313" key="9">
    <source>
        <dbReference type="EMBL" id="CAD8792849.1"/>
    </source>
</evidence>
<evidence type="ECO:0000256" key="2">
    <source>
        <dbReference type="ARBA" id="ARBA00022692"/>
    </source>
</evidence>
<accession>A0A7S0YXF5</accession>
<keyword evidence="3 7" id="KW-0732">Signal</keyword>
<evidence type="ECO:0000256" key="4">
    <source>
        <dbReference type="ARBA" id="ARBA00022824"/>
    </source>
</evidence>
<evidence type="ECO:0000256" key="5">
    <source>
        <dbReference type="ARBA" id="ARBA00022989"/>
    </source>
</evidence>
<keyword evidence="5 7" id="KW-1133">Transmembrane helix</keyword>
<dbReference type="GO" id="GO:0005789">
    <property type="term" value="C:endoplasmic reticulum membrane"/>
    <property type="evidence" value="ECO:0007669"/>
    <property type="project" value="UniProtKB-SubCell"/>
</dbReference>
<feature type="chain" id="PRO_5031093097" description="Translocon-associated protein subunit alpha" evidence="8">
    <location>
        <begin position="22"/>
        <end position="238"/>
    </location>
</feature>
<keyword evidence="4 7" id="KW-0256">Endoplasmic reticulum</keyword>
<evidence type="ECO:0000256" key="1">
    <source>
        <dbReference type="ARBA" id="ARBA00004115"/>
    </source>
</evidence>
<dbReference type="InterPro" id="IPR005595">
    <property type="entry name" value="TRAP_alpha"/>
</dbReference>
<comment type="domain">
    <text evidence="7">Shows a remarkable charge distribution with the N-terminus being highly negatively charged, and the cytoplasmic C-terminus positively charged.</text>
</comment>